<gene>
    <name evidence="8" type="ORF">J7I42_30475</name>
</gene>
<keyword evidence="3" id="KW-0732">Signal</keyword>
<evidence type="ECO:0000313" key="8">
    <source>
        <dbReference type="EMBL" id="MBO9204653.1"/>
    </source>
</evidence>
<reference evidence="8 9" key="1">
    <citation type="submission" date="2021-03" db="EMBL/GenBank/DDBJ databases">
        <title>Assistant Professor.</title>
        <authorList>
            <person name="Huq M.A."/>
        </authorList>
    </citation>
    <scope>NUCLEOTIDE SEQUENCE [LARGE SCALE GENOMIC DNA]</scope>
    <source>
        <strain evidence="8 9">MAH-29</strain>
    </source>
</reference>
<dbReference type="InterPro" id="IPR012944">
    <property type="entry name" value="SusD_RagB_dom"/>
</dbReference>
<dbReference type="EMBL" id="JAGHKO010000014">
    <property type="protein sequence ID" value="MBO9204653.1"/>
    <property type="molecule type" value="Genomic_DNA"/>
</dbReference>
<dbReference type="Gene3D" id="1.25.40.390">
    <property type="match status" value="1"/>
</dbReference>
<evidence type="ECO:0000256" key="5">
    <source>
        <dbReference type="ARBA" id="ARBA00023237"/>
    </source>
</evidence>
<dbReference type="InterPro" id="IPR033985">
    <property type="entry name" value="SusD-like_N"/>
</dbReference>
<sequence length="482" mass="53628">MEKLIHFTYRIFAAFFLMLAMGCEKFVDAGTPVTATVSDVVYSSDESATSVLTGLYTDISAGDIVFPGTVSSLSLFLGLSADELTLSPLGFEADREAYYTNSLGSNVSGFEYWKKFYGYIFRCNDAIENLNKVQNLTPAVKQQLLGEAAFMRAFLYFYLVNLYGDAPLVTSTDYKATSSLARSSKDDINKQIISDLRQAQDLLSSDYLDGKLQPYTGGTEERVRPTKWAATAQLAREYLYTGDWQNAELQSTALINNQPLYDTVPLNEAFLKNNKEAIWQLQSVSNGPTANTFDAVTFIIPPTGLSASNPVYLSDQLLNSFEPGDQRMLQWVNSTDVSGTNYYYVYKYKENQDGAPVTEYLTILRLGEQYLIRAEARAQLANLSGADADLNVIRTRAGLPAYASVDKNSSLAAILHERQTELFIELGARWLDIKRTATVDAIMPPVLAVKEPGLTWQSYKQWFPLPLSDLKNAPNIHQNAGY</sequence>
<keyword evidence="5" id="KW-0998">Cell outer membrane</keyword>
<protein>
    <submittedName>
        <fullName evidence="8">RagB/SusD family nutrient uptake outer membrane protein</fullName>
    </submittedName>
</protein>
<dbReference type="CDD" id="cd08977">
    <property type="entry name" value="SusD"/>
    <property type="match status" value="1"/>
</dbReference>
<comment type="subcellular location">
    <subcellularLocation>
        <location evidence="1">Cell outer membrane</location>
    </subcellularLocation>
</comment>
<dbReference type="RefSeq" id="WP_209143436.1">
    <property type="nucleotide sequence ID" value="NZ_JAGHKO010000014.1"/>
</dbReference>
<evidence type="ECO:0000256" key="3">
    <source>
        <dbReference type="ARBA" id="ARBA00022729"/>
    </source>
</evidence>
<evidence type="ECO:0000313" key="9">
    <source>
        <dbReference type="Proteomes" id="UP000677244"/>
    </source>
</evidence>
<dbReference type="Proteomes" id="UP000677244">
    <property type="component" value="Unassembled WGS sequence"/>
</dbReference>
<comment type="caution">
    <text evidence="8">The sequence shown here is derived from an EMBL/GenBank/DDBJ whole genome shotgun (WGS) entry which is preliminary data.</text>
</comment>
<keyword evidence="4" id="KW-0472">Membrane</keyword>
<organism evidence="8 9">
    <name type="scientific">Niastella soli</name>
    <dbReference type="NCBI Taxonomy" id="2821487"/>
    <lineage>
        <taxon>Bacteria</taxon>
        <taxon>Pseudomonadati</taxon>
        <taxon>Bacteroidota</taxon>
        <taxon>Chitinophagia</taxon>
        <taxon>Chitinophagales</taxon>
        <taxon>Chitinophagaceae</taxon>
        <taxon>Niastella</taxon>
    </lineage>
</organism>
<evidence type="ECO:0000256" key="4">
    <source>
        <dbReference type="ARBA" id="ARBA00023136"/>
    </source>
</evidence>
<dbReference type="SUPFAM" id="SSF48452">
    <property type="entry name" value="TPR-like"/>
    <property type="match status" value="1"/>
</dbReference>
<name>A0ABS3Z3A1_9BACT</name>
<proteinExistence type="inferred from homology"/>
<feature type="domain" description="SusD-like N-terminal" evidence="7">
    <location>
        <begin position="108"/>
        <end position="239"/>
    </location>
</feature>
<dbReference type="InterPro" id="IPR011990">
    <property type="entry name" value="TPR-like_helical_dom_sf"/>
</dbReference>
<dbReference type="Pfam" id="PF07980">
    <property type="entry name" value="SusD_RagB"/>
    <property type="match status" value="1"/>
</dbReference>
<evidence type="ECO:0000256" key="1">
    <source>
        <dbReference type="ARBA" id="ARBA00004442"/>
    </source>
</evidence>
<dbReference type="Pfam" id="PF14322">
    <property type="entry name" value="SusD-like_3"/>
    <property type="match status" value="1"/>
</dbReference>
<feature type="domain" description="RagB/SusD" evidence="6">
    <location>
        <begin position="341"/>
        <end position="482"/>
    </location>
</feature>
<evidence type="ECO:0000259" key="7">
    <source>
        <dbReference type="Pfam" id="PF14322"/>
    </source>
</evidence>
<evidence type="ECO:0000256" key="2">
    <source>
        <dbReference type="ARBA" id="ARBA00006275"/>
    </source>
</evidence>
<evidence type="ECO:0000259" key="6">
    <source>
        <dbReference type="Pfam" id="PF07980"/>
    </source>
</evidence>
<keyword evidence="9" id="KW-1185">Reference proteome</keyword>
<comment type="similarity">
    <text evidence="2">Belongs to the SusD family.</text>
</comment>
<dbReference type="PROSITE" id="PS51257">
    <property type="entry name" value="PROKAR_LIPOPROTEIN"/>
    <property type="match status" value="1"/>
</dbReference>
<accession>A0ABS3Z3A1</accession>